<keyword evidence="1 6" id="KW-0645">Protease</keyword>
<feature type="chain" id="PRO_5047149588" evidence="7">
    <location>
        <begin position="25"/>
        <end position="281"/>
    </location>
</feature>
<evidence type="ECO:0000256" key="5">
    <source>
        <dbReference type="ARBA" id="ARBA00023049"/>
    </source>
</evidence>
<evidence type="ECO:0000256" key="6">
    <source>
        <dbReference type="RuleBase" id="RU003983"/>
    </source>
</evidence>
<dbReference type="PANTHER" id="PTHR22726:SF1">
    <property type="entry name" value="METALLOENDOPEPTIDASE OMA1, MITOCHONDRIAL"/>
    <property type="match status" value="1"/>
</dbReference>
<dbReference type="Pfam" id="PF01435">
    <property type="entry name" value="Peptidase_M48"/>
    <property type="match status" value="1"/>
</dbReference>
<gene>
    <name evidence="9" type="ORF">ACIKP9_05125</name>
</gene>
<keyword evidence="2" id="KW-0479">Metal-binding</keyword>
<evidence type="ECO:0000259" key="8">
    <source>
        <dbReference type="Pfam" id="PF01435"/>
    </source>
</evidence>
<dbReference type="CDD" id="cd07331">
    <property type="entry name" value="M48C_Oma1_like"/>
    <property type="match status" value="1"/>
</dbReference>
<keyword evidence="5 6" id="KW-0482">Metalloprotease</keyword>
<keyword evidence="7" id="KW-0732">Signal</keyword>
<reference evidence="9 10" key="1">
    <citation type="submission" date="2024-11" db="EMBL/GenBank/DDBJ databases">
        <authorList>
            <person name="Kaparullina E.N."/>
            <person name="Delegan Y.A."/>
            <person name="Doronina N.V."/>
        </authorList>
    </citation>
    <scope>NUCLEOTIDE SEQUENCE [LARGE SCALE GENOMIC DNA]</scope>
    <source>
        <strain evidence="9 10">7sh_L</strain>
    </source>
</reference>
<evidence type="ECO:0000256" key="4">
    <source>
        <dbReference type="ARBA" id="ARBA00022833"/>
    </source>
</evidence>
<dbReference type="EMBL" id="JBIWXY010000001">
    <property type="protein sequence ID" value="MFJ5445603.1"/>
    <property type="molecule type" value="Genomic_DNA"/>
</dbReference>
<evidence type="ECO:0000256" key="7">
    <source>
        <dbReference type="SAM" id="SignalP"/>
    </source>
</evidence>
<evidence type="ECO:0000313" key="10">
    <source>
        <dbReference type="Proteomes" id="UP001617669"/>
    </source>
</evidence>
<sequence length="281" mass="30327">MKKSIKLTLIALALVQLTSCTTVSTTNKGNVGVDRKQYVGLVSEQEAVEQSALAYQQTVKDAQAKKLLNTDSAETKRVRAIADKLIAHVGVFRSDAPSWKWEVNVQESKEINAYCMAGGKIMVYTGLIDQIKPTDDELAAVMGHEIAHALREHVRERMSRAKAQQYGLLGLAAVVGLSTKNADNAVQALALGGTVAAVALTLPNSRTAEHEADQIGLELAARAGYNPNAALTLWQKMSAVGGEKPPEILSTHPSDESRMADIKRLIPSVMPLYEQAKKQGK</sequence>
<keyword evidence="3 6" id="KW-0378">Hydrolase</keyword>
<name>A0ABW8GJQ6_9PROT</name>
<feature type="signal peptide" evidence="7">
    <location>
        <begin position="1"/>
        <end position="24"/>
    </location>
</feature>
<dbReference type="Proteomes" id="UP001617669">
    <property type="component" value="Unassembled WGS sequence"/>
</dbReference>
<keyword evidence="4 6" id="KW-0862">Zinc</keyword>
<evidence type="ECO:0000256" key="2">
    <source>
        <dbReference type="ARBA" id="ARBA00022723"/>
    </source>
</evidence>
<dbReference type="InterPro" id="IPR001915">
    <property type="entry name" value="Peptidase_M48"/>
</dbReference>
<comment type="similarity">
    <text evidence="6">Belongs to the peptidase M48 family.</text>
</comment>
<evidence type="ECO:0000313" key="9">
    <source>
        <dbReference type="EMBL" id="MFJ5445603.1"/>
    </source>
</evidence>
<feature type="domain" description="Peptidase M48" evidence="8">
    <location>
        <begin position="73"/>
        <end position="264"/>
    </location>
</feature>
<keyword evidence="10" id="KW-1185">Reference proteome</keyword>
<evidence type="ECO:0000256" key="1">
    <source>
        <dbReference type="ARBA" id="ARBA00022670"/>
    </source>
</evidence>
<dbReference type="InterPro" id="IPR051156">
    <property type="entry name" value="Mito/Outer_Membr_Metalloprot"/>
</dbReference>
<dbReference type="PANTHER" id="PTHR22726">
    <property type="entry name" value="METALLOENDOPEPTIDASE OMA1"/>
    <property type="match status" value="1"/>
</dbReference>
<accession>A0ABW8GJQ6</accession>
<evidence type="ECO:0000256" key="3">
    <source>
        <dbReference type="ARBA" id="ARBA00022801"/>
    </source>
</evidence>
<protein>
    <submittedName>
        <fullName evidence="9">M48 family metallopeptidase</fullName>
    </submittedName>
</protein>
<proteinExistence type="inferred from homology"/>
<dbReference type="RefSeq" id="WP_400880148.1">
    <property type="nucleotide sequence ID" value="NZ_JBIWXY010000001.1"/>
</dbReference>
<dbReference type="Gene3D" id="3.30.2010.10">
    <property type="entry name" value="Metalloproteases ('zincins'), catalytic domain"/>
    <property type="match status" value="1"/>
</dbReference>
<comment type="caution">
    <text evidence="9">The sequence shown here is derived from an EMBL/GenBank/DDBJ whole genome shotgun (WGS) entry which is preliminary data.</text>
</comment>
<comment type="cofactor">
    <cofactor evidence="6">
        <name>Zn(2+)</name>
        <dbReference type="ChEBI" id="CHEBI:29105"/>
    </cofactor>
    <text evidence="6">Binds 1 zinc ion per subunit.</text>
</comment>
<organism evidence="9 10">
    <name type="scientific">Methylobacillus methanolivorans</name>
    <dbReference type="NCBI Taxonomy" id="1848927"/>
    <lineage>
        <taxon>Bacteria</taxon>
        <taxon>Pseudomonadati</taxon>
        <taxon>Pseudomonadota</taxon>
        <taxon>Betaproteobacteria</taxon>
        <taxon>Nitrosomonadales</taxon>
        <taxon>Methylophilaceae</taxon>
        <taxon>Methylobacillus</taxon>
    </lineage>
</organism>